<dbReference type="Proteomes" id="UP000271098">
    <property type="component" value="Unassembled WGS sequence"/>
</dbReference>
<accession>A0A183E1Q3</accession>
<evidence type="ECO:0000313" key="2">
    <source>
        <dbReference type="Proteomes" id="UP000271098"/>
    </source>
</evidence>
<evidence type="ECO:0000313" key="3">
    <source>
        <dbReference type="WBParaSite" id="GPUH_0001491401-mRNA-1"/>
    </source>
</evidence>
<dbReference type="WBParaSite" id="GPUH_0001491401-mRNA-1">
    <property type="protein sequence ID" value="GPUH_0001491401-mRNA-1"/>
    <property type="gene ID" value="GPUH_0001491401"/>
</dbReference>
<gene>
    <name evidence="1" type="ORF">GPUH_LOCUS14894</name>
</gene>
<keyword evidence="2" id="KW-1185">Reference proteome</keyword>
<sequence>MIAAGNYRDAIACATLFDFQSHFTLNELVIPCMLQDRFVAVDAFIKGEKKLQEELVRYFDGLEYRQKKIMTIPMAKLQKKAIEKLVVRLLSAYNLTAQDVAPNLSRTRREGSLRHITFLYFVENRSS</sequence>
<name>A0A183E1Q3_9BILA</name>
<proteinExistence type="predicted"/>
<protein>
    <submittedName>
        <fullName evidence="3">FRIGIDA-like protein</fullName>
    </submittedName>
</protein>
<dbReference type="AlphaFoldDB" id="A0A183E1Q3"/>
<reference evidence="3" key="1">
    <citation type="submission" date="2016-06" db="UniProtKB">
        <authorList>
            <consortium name="WormBaseParasite"/>
        </authorList>
    </citation>
    <scope>IDENTIFICATION</scope>
</reference>
<dbReference type="EMBL" id="UYRT01081773">
    <property type="protein sequence ID" value="VDN24967.1"/>
    <property type="molecule type" value="Genomic_DNA"/>
</dbReference>
<organism evidence="3">
    <name type="scientific">Gongylonema pulchrum</name>
    <dbReference type="NCBI Taxonomy" id="637853"/>
    <lineage>
        <taxon>Eukaryota</taxon>
        <taxon>Metazoa</taxon>
        <taxon>Ecdysozoa</taxon>
        <taxon>Nematoda</taxon>
        <taxon>Chromadorea</taxon>
        <taxon>Rhabditida</taxon>
        <taxon>Spirurina</taxon>
        <taxon>Spiruromorpha</taxon>
        <taxon>Spiruroidea</taxon>
        <taxon>Gongylonematidae</taxon>
        <taxon>Gongylonema</taxon>
    </lineage>
</organism>
<reference evidence="1 2" key="2">
    <citation type="submission" date="2018-11" db="EMBL/GenBank/DDBJ databases">
        <authorList>
            <consortium name="Pathogen Informatics"/>
        </authorList>
    </citation>
    <scope>NUCLEOTIDE SEQUENCE [LARGE SCALE GENOMIC DNA]</scope>
</reference>
<dbReference type="OrthoDB" id="18193at2759"/>
<evidence type="ECO:0000313" key="1">
    <source>
        <dbReference type="EMBL" id="VDN24967.1"/>
    </source>
</evidence>